<dbReference type="InterPro" id="IPR019805">
    <property type="entry name" value="Heat_shock_protein_90_CS"/>
</dbReference>
<dbReference type="FunFam" id="3.30.230.80:FF:000003">
    <property type="entry name" value="endoplasmin isoform X1"/>
    <property type="match status" value="1"/>
</dbReference>
<dbReference type="Pfam" id="PF13589">
    <property type="entry name" value="HATPase_c_3"/>
    <property type="match status" value="1"/>
</dbReference>
<gene>
    <name evidence="12" type="ORF">P5673_003753</name>
</gene>
<evidence type="ECO:0000313" key="13">
    <source>
        <dbReference type="Proteomes" id="UP001249851"/>
    </source>
</evidence>
<dbReference type="Pfam" id="PF00183">
    <property type="entry name" value="HSP90"/>
    <property type="match status" value="1"/>
</dbReference>
<accession>A0AAD9VE97</accession>
<feature type="binding site" evidence="9">
    <location>
        <begin position="142"/>
        <end position="143"/>
    </location>
    <ligand>
        <name>ATP</name>
        <dbReference type="ChEBI" id="CHEBI:30616"/>
    </ligand>
</feature>
<dbReference type="Gene3D" id="3.30.565.10">
    <property type="entry name" value="Histidine kinase-like ATPase, C-terminal domain"/>
    <property type="match status" value="1"/>
</dbReference>
<sequence>MPKVDEDVGKSRDGSKTDDEAVEREEEAIRLDGLNVAQMKEIRDKAEKFAFQAEVSRMMKLIINSLYRNKEIFLRELISNSSDALDKIRFLSLTDKTALAATEELSIRIKADKENNILHVTDTGIGMTKDDLVKNLGTIAKSGTSEFFQKMSEASSDQASDLIGQFGVGFYSSFLVADRVIVTTKHNDDKQYIWESDSVSFSITEDPRGDTLQRGTTVSVHLKEEARDFLEPETIKDLVKKYSQFINFNIYLWTSKTEEVEEPVEEDTAKDKKDEAADEDKKEEDKDEKKDEDKEKEDKDDEAEVEEESEDKEKKPKTKKVEKTVWDWELVNSNKPIWTRKPKDVKDEEYNEFYKSFSKDHDDPLANIHFVAEGEVTFRSILYVPKSAPNNMFSEYGKKMDQIKLYVRRVFITDNFEDMMPKYLSFIRGVVDSDDLPLNVSRETLQQHKLLKVIKKKLVRKALDMIKKIPKDEYMDKFWKEFSTSIKLGIMEDHSNRTRLAKLLRFYSSNSDKEMTSLAEYIERMKEKQDAIYFMAGTSRKEVESSPFVERLLKKGYEVLFLVEPVDEYCIQSLPEFEGKKFQNVAKEGLKIGEESEVQKKKQEELESTYEPLLKWLKDDALKDLIEKAAVSQRLDESPCALVASSYGWSGNMERIMRSQAYAKRDDPSNEYYANQKKTLEVNPRHPLVKELLKRVETDKEDKTAKDLARVLFETATLRSGFMIKDSQDFAGRIERMLRLSMGVDLEATVDPDVEEPEEKEEEEKEGEEVEAEAEAEAEETSEGATATETTEESKEDEVEGESKEAPAEAKDEL</sequence>
<feature type="compositionally biased region" description="Basic and acidic residues" evidence="10">
    <location>
        <begin position="1"/>
        <end position="19"/>
    </location>
</feature>
<feature type="region of interest" description="Disordered" evidence="10">
    <location>
        <begin position="259"/>
        <end position="316"/>
    </location>
</feature>
<evidence type="ECO:0000256" key="4">
    <source>
        <dbReference type="ARBA" id="ARBA00022741"/>
    </source>
</evidence>
<dbReference type="GO" id="GO:0005524">
    <property type="term" value="F:ATP binding"/>
    <property type="evidence" value="ECO:0007669"/>
    <property type="project" value="UniProtKB-KW"/>
</dbReference>
<dbReference type="InterPro" id="IPR037196">
    <property type="entry name" value="HSP90_C"/>
</dbReference>
<dbReference type="PRINTS" id="PR00775">
    <property type="entry name" value="HEATSHOCK90"/>
</dbReference>
<dbReference type="SUPFAM" id="SSF110942">
    <property type="entry name" value="HSP90 C-terminal domain"/>
    <property type="match status" value="1"/>
</dbReference>
<dbReference type="AlphaFoldDB" id="A0AAD9VE97"/>
<dbReference type="EMBL" id="JARQWQ010000006">
    <property type="protein sequence ID" value="KAK2571189.1"/>
    <property type="molecule type" value="Genomic_DNA"/>
</dbReference>
<organism evidence="12 13">
    <name type="scientific">Acropora cervicornis</name>
    <name type="common">Staghorn coral</name>
    <dbReference type="NCBI Taxonomy" id="6130"/>
    <lineage>
        <taxon>Eukaryota</taxon>
        <taxon>Metazoa</taxon>
        <taxon>Cnidaria</taxon>
        <taxon>Anthozoa</taxon>
        <taxon>Hexacorallia</taxon>
        <taxon>Scleractinia</taxon>
        <taxon>Astrocoeniina</taxon>
        <taxon>Acroporidae</taxon>
        <taxon>Acropora</taxon>
    </lineage>
</organism>
<keyword evidence="3" id="KW-0732">Signal</keyword>
<dbReference type="PANTHER" id="PTHR11528">
    <property type="entry name" value="HEAT SHOCK PROTEIN 90 FAMILY MEMBER"/>
    <property type="match status" value="1"/>
</dbReference>
<evidence type="ECO:0000256" key="7">
    <source>
        <dbReference type="ARBA" id="ARBA00023180"/>
    </source>
</evidence>
<evidence type="ECO:0000256" key="3">
    <source>
        <dbReference type="ARBA" id="ARBA00022729"/>
    </source>
</evidence>
<dbReference type="PROSITE" id="PS00298">
    <property type="entry name" value="HSP90"/>
    <property type="match status" value="1"/>
</dbReference>
<dbReference type="SUPFAM" id="SSF54211">
    <property type="entry name" value="Ribosomal protein S5 domain 2-like"/>
    <property type="match status" value="1"/>
</dbReference>
<keyword evidence="8" id="KW-0143">Chaperone</keyword>
<feature type="binding site" evidence="9">
    <location>
        <begin position="165"/>
        <end position="170"/>
    </location>
    <ligand>
        <name>ATP</name>
        <dbReference type="ChEBI" id="CHEBI:30616"/>
    </ligand>
</feature>
<dbReference type="CDD" id="cd16927">
    <property type="entry name" value="HATPase_Hsp90-like"/>
    <property type="match status" value="1"/>
</dbReference>
<dbReference type="GO" id="GO:0140662">
    <property type="term" value="F:ATP-dependent protein folding chaperone"/>
    <property type="evidence" value="ECO:0007669"/>
    <property type="project" value="InterPro"/>
</dbReference>
<evidence type="ECO:0000256" key="5">
    <source>
        <dbReference type="ARBA" id="ARBA00022824"/>
    </source>
</evidence>
<protein>
    <submittedName>
        <fullName evidence="12">Endoplasmin</fullName>
    </submittedName>
</protein>
<evidence type="ECO:0000256" key="1">
    <source>
        <dbReference type="ARBA" id="ARBA00004319"/>
    </source>
</evidence>
<comment type="similarity">
    <text evidence="2">Belongs to the heat shock protein 90 family.</text>
</comment>
<dbReference type="FunFam" id="3.40.50.11260:FF:000003">
    <property type="entry name" value="Heat shock protein 90"/>
    <property type="match status" value="1"/>
</dbReference>
<feature type="binding site" evidence="9">
    <location>
        <position position="76"/>
    </location>
    <ligand>
        <name>ATP</name>
        <dbReference type="ChEBI" id="CHEBI:30616"/>
    </ligand>
</feature>
<proteinExistence type="inferred from homology"/>
<feature type="binding site" evidence="9">
    <location>
        <position position="135"/>
    </location>
    <ligand>
        <name>ATP</name>
        <dbReference type="ChEBI" id="CHEBI:30616"/>
    </ligand>
</feature>
<dbReference type="GO" id="GO:0016887">
    <property type="term" value="F:ATP hydrolysis activity"/>
    <property type="evidence" value="ECO:0007669"/>
    <property type="project" value="InterPro"/>
</dbReference>
<feature type="compositionally biased region" description="Acidic residues" evidence="10">
    <location>
        <begin position="790"/>
        <end position="800"/>
    </location>
</feature>
<feature type="region of interest" description="Disordered" evidence="10">
    <location>
        <begin position="747"/>
        <end position="814"/>
    </location>
</feature>
<dbReference type="Gene3D" id="3.30.230.80">
    <property type="match status" value="1"/>
</dbReference>
<evidence type="ECO:0000256" key="2">
    <source>
        <dbReference type="ARBA" id="ARBA00008239"/>
    </source>
</evidence>
<dbReference type="InterPro" id="IPR036890">
    <property type="entry name" value="HATPase_C_sf"/>
</dbReference>
<dbReference type="FunFam" id="3.30.565.10:FF:000005">
    <property type="entry name" value="Heat shock protein 90"/>
    <property type="match status" value="1"/>
</dbReference>
<feature type="compositionally biased region" description="Basic and acidic residues" evidence="10">
    <location>
        <begin position="267"/>
        <end position="297"/>
    </location>
</feature>
<evidence type="ECO:0000259" key="11">
    <source>
        <dbReference type="SMART" id="SM00387"/>
    </source>
</evidence>
<dbReference type="InterPro" id="IPR020575">
    <property type="entry name" value="Hsp90_N"/>
</dbReference>
<evidence type="ECO:0000313" key="12">
    <source>
        <dbReference type="EMBL" id="KAK2571189.1"/>
    </source>
</evidence>
<dbReference type="InterPro" id="IPR003594">
    <property type="entry name" value="HATPase_dom"/>
</dbReference>
<dbReference type="NCBIfam" id="NF003555">
    <property type="entry name" value="PRK05218.1"/>
    <property type="match status" value="1"/>
</dbReference>
<dbReference type="Proteomes" id="UP001249851">
    <property type="component" value="Unassembled WGS sequence"/>
</dbReference>
<dbReference type="SMART" id="SM00387">
    <property type="entry name" value="HATPase_c"/>
    <property type="match status" value="1"/>
</dbReference>
<feature type="binding site" evidence="9">
    <location>
        <position position="216"/>
    </location>
    <ligand>
        <name>ATP</name>
        <dbReference type="ChEBI" id="CHEBI:30616"/>
    </ligand>
</feature>
<feature type="binding site" evidence="9">
    <location>
        <position position="141"/>
    </location>
    <ligand>
        <name>ATP</name>
        <dbReference type="ChEBI" id="CHEBI:30616"/>
    </ligand>
</feature>
<evidence type="ECO:0000256" key="8">
    <source>
        <dbReference type="ARBA" id="ARBA00023186"/>
    </source>
</evidence>
<dbReference type="FunFam" id="1.20.120.790:FF:000003">
    <property type="entry name" value="Heat shock protein 90"/>
    <property type="match status" value="1"/>
</dbReference>
<feature type="compositionally biased region" description="Acidic residues" evidence="10">
    <location>
        <begin position="298"/>
        <end position="310"/>
    </location>
</feature>
<dbReference type="SUPFAM" id="SSF55874">
    <property type="entry name" value="ATPase domain of HSP90 chaperone/DNA topoisomerase II/histidine kinase"/>
    <property type="match status" value="1"/>
</dbReference>
<name>A0AAD9VE97_ACRCE</name>
<feature type="binding site" evidence="9">
    <location>
        <position position="80"/>
    </location>
    <ligand>
        <name>ATP</name>
        <dbReference type="ChEBI" id="CHEBI:30616"/>
    </ligand>
</feature>
<comment type="subcellular location">
    <subcellularLocation>
        <location evidence="1">Endoplasmic reticulum lumen</location>
    </subcellularLocation>
</comment>
<evidence type="ECO:0000256" key="9">
    <source>
        <dbReference type="PIRSR" id="PIRSR002583-1"/>
    </source>
</evidence>
<keyword evidence="6 9" id="KW-0067">ATP-binding</keyword>
<feature type="binding site" evidence="9">
    <location>
        <position position="442"/>
    </location>
    <ligand>
        <name>ATP</name>
        <dbReference type="ChEBI" id="CHEBI:30616"/>
    </ligand>
</feature>
<feature type="binding site" evidence="9">
    <location>
        <position position="127"/>
    </location>
    <ligand>
        <name>ATP</name>
        <dbReference type="ChEBI" id="CHEBI:30616"/>
    </ligand>
</feature>
<feature type="compositionally biased region" description="Basic and acidic residues" evidence="10">
    <location>
        <begin position="801"/>
        <end position="814"/>
    </location>
</feature>
<keyword evidence="4 9" id="KW-0547">Nucleotide-binding</keyword>
<reference evidence="12" key="2">
    <citation type="journal article" date="2023" name="Science">
        <title>Genomic signatures of disease resistance in endangered staghorn corals.</title>
        <authorList>
            <person name="Vollmer S.V."/>
            <person name="Selwyn J.D."/>
            <person name="Despard B.A."/>
            <person name="Roesel C.L."/>
        </authorList>
    </citation>
    <scope>NUCLEOTIDE SEQUENCE</scope>
    <source>
        <strain evidence="12">K2</strain>
    </source>
</reference>
<dbReference type="Gene3D" id="3.40.50.11260">
    <property type="match status" value="1"/>
</dbReference>
<dbReference type="Gene3D" id="1.20.120.790">
    <property type="entry name" value="Heat shock protein 90, C-terminal domain"/>
    <property type="match status" value="1"/>
</dbReference>
<feature type="domain" description="Histidine kinase/HSP90-like ATPase" evidence="11">
    <location>
        <begin position="69"/>
        <end position="226"/>
    </location>
</feature>
<feature type="compositionally biased region" description="Acidic residues" evidence="10">
    <location>
        <begin position="748"/>
        <end position="782"/>
    </location>
</feature>
<reference evidence="12" key="1">
    <citation type="journal article" date="2023" name="G3 (Bethesda)">
        <title>Whole genome assembly and annotation of the endangered Caribbean coral Acropora cervicornis.</title>
        <authorList>
            <person name="Selwyn J.D."/>
            <person name="Vollmer S.V."/>
        </authorList>
    </citation>
    <scope>NUCLEOTIDE SEQUENCE</scope>
    <source>
        <strain evidence="12">K2</strain>
    </source>
</reference>
<dbReference type="HAMAP" id="MF_00505">
    <property type="entry name" value="HSP90"/>
    <property type="match status" value="1"/>
</dbReference>
<feature type="binding site" evidence="9">
    <location>
        <position position="122"/>
    </location>
    <ligand>
        <name>ATP</name>
        <dbReference type="ChEBI" id="CHEBI:30616"/>
    </ligand>
</feature>
<dbReference type="GO" id="GO:0005788">
    <property type="term" value="C:endoplasmic reticulum lumen"/>
    <property type="evidence" value="ECO:0007669"/>
    <property type="project" value="UniProtKB-SubCell"/>
</dbReference>
<keyword evidence="13" id="KW-1185">Reference proteome</keyword>
<dbReference type="InterPro" id="IPR001404">
    <property type="entry name" value="Hsp90_fam"/>
</dbReference>
<evidence type="ECO:0000256" key="6">
    <source>
        <dbReference type="ARBA" id="ARBA00022840"/>
    </source>
</evidence>
<dbReference type="PIRSF" id="PIRSF002583">
    <property type="entry name" value="Hsp90"/>
    <property type="match status" value="1"/>
</dbReference>
<feature type="region of interest" description="Disordered" evidence="10">
    <location>
        <begin position="1"/>
        <end position="25"/>
    </location>
</feature>
<evidence type="ECO:0000256" key="10">
    <source>
        <dbReference type="SAM" id="MobiDB-lite"/>
    </source>
</evidence>
<keyword evidence="5" id="KW-0256">Endoplasmic reticulum</keyword>
<keyword evidence="7" id="KW-0325">Glycoprotein</keyword>
<comment type="caution">
    <text evidence="12">The sequence shown here is derived from an EMBL/GenBank/DDBJ whole genome shotgun (WGS) entry which is preliminary data.</text>
</comment>
<dbReference type="GO" id="GO:0051082">
    <property type="term" value="F:unfolded protein binding"/>
    <property type="evidence" value="ECO:0007669"/>
    <property type="project" value="InterPro"/>
</dbReference>
<dbReference type="InterPro" id="IPR020568">
    <property type="entry name" value="Ribosomal_Su5_D2-typ_SF"/>
</dbReference>